<feature type="transmembrane region" description="Helical" evidence="8">
    <location>
        <begin position="537"/>
        <end position="570"/>
    </location>
</feature>
<evidence type="ECO:0000256" key="1">
    <source>
        <dbReference type="ARBA" id="ARBA00022448"/>
    </source>
</evidence>
<dbReference type="PANTHER" id="PTHR43177">
    <property type="entry name" value="PROTEIN NRFC"/>
    <property type="match status" value="1"/>
</dbReference>
<dbReference type="GO" id="GO:0051539">
    <property type="term" value="F:4 iron, 4 sulfur cluster binding"/>
    <property type="evidence" value="ECO:0007669"/>
    <property type="project" value="UniProtKB-KW"/>
</dbReference>
<keyword evidence="3" id="KW-0479">Metal-binding</keyword>
<dbReference type="InterPro" id="IPR007059">
    <property type="entry name" value="DmsC"/>
</dbReference>
<dbReference type="GO" id="GO:0016020">
    <property type="term" value="C:membrane"/>
    <property type="evidence" value="ECO:0007669"/>
    <property type="project" value="InterPro"/>
</dbReference>
<dbReference type="AlphaFoldDB" id="A0A1F6T3U3"/>
<dbReference type="GO" id="GO:0046872">
    <property type="term" value="F:metal ion binding"/>
    <property type="evidence" value="ECO:0007669"/>
    <property type="project" value="UniProtKB-KW"/>
</dbReference>
<dbReference type="InterPro" id="IPR050954">
    <property type="entry name" value="ET_IronSulfur_Cluster-Binding"/>
</dbReference>
<dbReference type="PROSITE" id="PS00198">
    <property type="entry name" value="4FE4S_FER_1"/>
    <property type="match status" value="1"/>
</dbReference>
<dbReference type="Gene3D" id="3.30.70.20">
    <property type="match status" value="2"/>
</dbReference>
<keyword evidence="8" id="KW-0472">Membrane</keyword>
<evidence type="ECO:0000256" key="7">
    <source>
        <dbReference type="ARBA" id="ARBA00023014"/>
    </source>
</evidence>
<evidence type="ECO:0000256" key="2">
    <source>
        <dbReference type="ARBA" id="ARBA00022485"/>
    </source>
</evidence>
<feature type="transmembrane region" description="Helical" evidence="8">
    <location>
        <begin position="576"/>
        <end position="593"/>
    </location>
</feature>
<evidence type="ECO:0000256" key="8">
    <source>
        <dbReference type="SAM" id="Phobius"/>
    </source>
</evidence>
<keyword evidence="1" id="KW-0813">Transport</keyword>
<evidence type="ECO:0000313" key="10">
    <source>
        <dbReference type="EMBL" id="OGI39832.1"/>
    </source>
</evidence>
<keyword evidence="6" id="KW-0408">Iron</keyword>
<feature type="transmembrane region" description="Helical" evidence="8">
    <location>
        <begin position="335"/>
        <end position="356"/>
    </location>
</feature>
<comment type="caution">
    <text evidence="10">The sequence shown here is derived from an EMBL/GenBank/DDBJ whole genome shotgun (WGS) entry which is preliminary data.</text>
</comment>
<protein>
    <recommendedName>
        <fullName evidence="9">4Fe-4S ferredoxin-type domain-containing protein</fullName>
    </recommendedName>
</protein>
<evidence type="ECO:0000313" key="11">
    <source>
        <dbReference type="Proteomes" id="UP000179334"/>
    </source>
</evidence>
<feature type="domain" description="4Fe-4S ferredoxin-type" evidence="9">
    <location>
        <begin position="68"/>
        <end position="98"/>
    </location>
</feature>
<dbReference type="Proteomes" id="UP000179334">
    <property type="component" value="Unassembled WGS sequence"/>
</dbReference>
<dbReference type="PROSITE" id="PS51379">
    <property type="entry name" value="4FE4S_FER_2"/>
    <property type="match status" value="2"/>
</dbReference>
<dbReference type="InterPro" id="IPR017900">
    <property type="entry name" value="4Fe4S_Fe_S_CS"/>
</dbReference>
<dbReference type="Pfam" id="PF04976">
    <property type="entry name" value="DmsC"/>
    <property type="match status" value="1"/>
</dbReference>
<organism evidence="10 11">
    <name type="scientific">Candidatus Muproteobacteria bacterium RBG_16_64_10</name>
    <dbReference type="NCBI Taxonomy" id="1817757"/>
    <lineage>
        <taxon>Bacteria</taxon>
        <taxon>Pseudomonadati</taxon>
        <taxon>Pseudomonadota</taxon>
        <taxon>Candidatus Muproteobacteria</taxon>
    </lineage>
</organism>
<keyword evidence="8" id="KW-0812">Transmembrane</keyword>
<dbReference type="Pfam" id="PF13247">
    <property type="entry name" value="Fer4_11"/>
    <property type="match status" value="1"/>
</dbReference>
<feature type="transmembrane region" description="Helical" evidence="8">
    <location>
        <begin position="377"/>
        <end position="399"/>
    </location>
</feature>
<evidence type="ECO:0000259" key="9">
    <source>
        <dbReference type="PROSITE" id="PS51379"/>
    </source>
</evidence>
<evidence type="ECO:0000256" key="6">
    <source>
        <dbReference type="ARBA" id="ARBA00023004"/>
    </source>
</evidence>
<dbReference type="PANTHER" id="PTHR43177:SF5">
    <property type="entry name" value="ANAEROBIC DIMETHYL SULFOXIDE REDUCTASE CHAIN B-RELATED"/>
    <property type="match status" value="1"/>
</dbReference>
<gene>
    <name evidence="10" type="ORF">A2V91_02265</name>
</gene>
<dbReference type="GO" id="GO:0019645">
    <property type="term" value="P:anaerobic electron transport chain"/>
    <property type="evidence" value="ECO:0007669"/>
    <property type="project" value="InterPro"/>
</dbReference>
<evidence type="ECO:0000256" key="5">
    <source>
        <dbReference type="ARBA" id="ARBA00022982"/>
    </source>
</evidence>
<keyword evidence="7" id="KW-0411">Iron-sulfur</keyword>
<feature type="transmembrane region" description="Helical" evidence="8">
    <location>
        <begin position="451"/>
        <end position="470"/>
    </location>
</feature>
<dbReference type="EMBL" id="MFSR01000035">
    <property type="protein sequence ID" value="OGI39832.1"/>
    <property type="molecule type" value="Genomic_DNA"/>
</dbReference>
<sequence length="620" mass="67569">MNDPAPKAEAEPTVPAYARLTVPLRPVAVSQHGTALDLDQSYPRLAGEPLTINNCASLSENPARYKQHGFHFNADNCIACHACESACSEKNNLPPHLAFRKVGYLEGGSWPDVRRINISMACNHCEDPVCLKGCPTRAYTKYAEYGAVLQDPDICFGCGYCTWVCPYNAPQLDPVKGQVEKCNMCVDRLEQGLKPACVAACLGNALEFGVIEDLPKGHDQMKLAIPGFPDPAISRPNIRFQQVRSLPPSLQRTDGVPIQYQRDSQTGAEFQIKTRLDEARHDWGLDKLSSRENPLVSFTLLSQFVAGAYLLLFLLPFTDASAQTLLAAHPSLHAGLLLGLTGLQAAALALSASHLGKPQRFYRGFNNLRHSWLSREALALSLFFGALGVYTLIITFPALTVWLPHALADALPFLTGAAAAVLGSVAIYCMYRIYRIKARPFWDHWHTGAAFFASALILGSLGVGFLFGIAEWLAGRSPAPGLSLLALPLLSGLMLQAVALAQHQRDLTRRGAEAEVSRMQMLTTYGRTYRARWASLGILALLATSSVLFVPDGIAALVLWGILAVLALVHETVGRALFYVLVTPTTMPGAFFWNNKYFEQHARATGLAHMPQVGVAPETH</sequence>
<feature type="transmembrane region" description="Helical" evidence="8">
    <location>
        <begin position="411"/>
        <end position="431"/>
    </location>
</feature>
<dbReference type="InterPro" id="IPR017896">
    <property type="entry name" value="4Fe4S_Fe-S-bd"/>
</dbReference>
<keyword evidence="4" id="KW-0677">Repeat</keyword>
<dbReference type="CDD" id="cd16371">
    <property type="entry name" value="DMSOR_beta_like"/>
    <property type="match status" value="1"/>
</dbReference>
<feature type="transmembrane region" description="Helical" evidence="8">
    <location>
        <begin position="482"/>
        <end position="501"/>
    </location>
</feature>
<keyword evidence="5" id="KW-0249">Electron transport</keyword>
<keyword evidence="2" id="KW-0004">4Fe-4S</keyword>
<keyword evidence="8" id="KW-1133">Transmembrane helix</keyword>
<proteinExistence type="predicted"/>
<dbReference type="SUPFAM" id="SSF54862">
    <property type="entry name" value="4Fe-4S ferredoxins"/>
    <property type="match status" value="1"/>
</dbReference>
<evidence type="ECO:0000256" key="3">
    <source>
        <dbReference type="ARBA" id="ARBA00022723"/>
    </source>
</evidence>
<feature type="domain" description="4Fe-4S ferredoxin-type" evidence="9">
    <location>
        <begin position="146"/>
        <end position="175"/>
    </location>
</feature>
<feature type="transmembrane region" description="Helical" evidence="8">
    <location>
        <begin position="295"/>
        <end position="315"/>
    </location>
</feature>
<evidence type="ECO:0000256" key="4">
    <source>
        <dbReference type="ARBA" id="ARBA00022737"/>
    </source>
</evidence>
<reference evidence="10 11" key="1">
    <citation type="journal article" date="2016" name="Nat. Commun.">
        <title>Thousands of microbial genomes shed light on interconnected biogeochemical processes in an aquifer system.</title>
        <authorList>
            <person name="Anantharaman K."/>
            <person name="Brown C.T."/>
            <person name="Hug L.A."/>
            <person name="Sharon I."/>
            <person name="Castelle C.J."/>
            <person name="Probst A.J."/>
            <person name="Thomas B.C."/>
            <person name="Singh A."/>
            <person name="Wilkins M.J."/>
            <person name="Karaoz U."/>
            <person name="Brodie E.L."/>
            <person name="Williams K.H."/>
            <person name="Hubbard S.S."/>
            <person name="Banfield J.F."/>
        </authorList>
    </citation>
    <scope>NUCLEOTIDE SEQUENCE [LARGE SCALE GENOMIC DNA]</scope>
</reference>
<name>A0A1F6T3U3_9PROT</name>
<accession>A0A1F6T3U3</accession>